<dbReference type="Pfam" id="PF14114">
    <property type="entry name" value="DUF4286"/>
    <property type="match status" value="1"/>
</dbReference>
<dbReference type="RefSeq" id="WP_133608774.1">
    <property type="nucleotide sequence ID" value="NZ_SNZC01000002.1"/>
</dbReference>
<evidence type="ECO:0000313" key="1">
    <source>
        <dbReference type="EMBL" id="TWH94635.1"/>
    </source>
</evidence>
<evidence type="ECO:0000313" key="2">
    <source>
        <dbReference type="Proteomes" id="UP000315312"/>
    </source>
</evidence>
<sequence length="108" mass="12675">MIIYNVTVNVDESIHHDWLKWMQNKHINDVLATGLFTNAKMVRVVVEEEMGGTTYAVQYFTDSRAKLEDYYQNHAPRLRQEGLHLFADKMLAFRTELEVMGEFYGETN</sequence>
<dbReference type="AlphaFoldDB" id="A0A562KH75"/>
<proteinExistence type="predicted"/>
<dbReference type="InterPro" id="IPR025563">
    <property type="entry name" value="DUF4286"/>
</dbReference>
<keyword evidence="2" id="KW-1185">Reference proteome</keyword>
<comment type="caution">
    <text evidence="1">The sequence shown here is derived from an EMBL/GenBank/DDBJ whole genome shotgun (WGS) entry which is preliminary data.</text>
</comment>
<gene>
    <name evidence="1" type="ORF">IP97_01347</name>
</gene>
<dbReference type="EMBL" id="VLKM01000005">
    <property type="protein sequence ID" value="TWH94635.1"/>
    <property type="molecule type" value="Genomic_DNA"/>
</dbReference>
<dbReference type="OrthoDB" id="1121837at2"/>
<accession>A0A562KH75</accession>
<name>A0A562KH75_9FLAO</name>
<protein>
    <submittedName>
        <fullName evidence="1">Uncharacterized protein DUF4286</fullName>
    </submittedName>
</protein>
<dbReference type="Proteomes" id="UP000315312">
    <property type="component" value="Unassembled WGS sequence"/>
</dbReference>
<reference evidence="1 2" key="1">
    <citation type="journal article" date="2015" name="Stand. Genomic Sci.">
        <title>Genomic Encyclopedia of Bacterial and Archaeal Type Strains, Phase III: the genomes of soil and plant-associated and newly described type strains.</title>
        <authorList>
            <person name="Whitman W.B."/>
            <person name="Woyke T."/>
            <person name="Klenk H.P."/>
            <person name="Zhou Y."/>
            <person name="Lilburn T.G."/>
            <person name="Beck B.J."/>
            <person name="De Vos P."/>
            <person name="Vandamme P."/>
            <person name="Eisen J.A."/>
            <person name="Garrity G."/>
            <person name="Hugenholtz P."/>
            <person name="Kyrpides N.C."/>
        </authorList>
    </citation>
    <scope>NUCLEOTIDE SEQUENCE [LARGE SCALE GENOMIC DNA]</scope>
    <source>
        <strain evidence="1 2">CGMCC 1.6844</strain>
    </source>
</reference>
<organism evidence="1 2">
    <name type="scientific">Flavobacterium cheniae</name>
    <dbReference type="NCBI Taxonomy" id="295428"/>
    <lineage>
        <taxon>Bacteria</taxon>
        <taxon>Pseudomonadati</taxon>
        <taxon>Bacteroidota</taxon>
        <taxon>Flavobacteriia</taxon>
        <taxon>Flavobacteriales</taxon>
        <taxon>Flavobacteriaceae</taxon>
        <taxon>Flavobacterium</taxon>
    </lineage>
</organism>